<feature type="binding site" evidence="11">
    <location>
        <position position="80"/>
    </location>
    <ligand>
        <name>Mg(2+)</name>
        <dbReference type="ChEBI" id="CHEBI:18420"/>
    </ligand>
</feature>
<dbReference type="GO" id="GO:0000287">
    <property type="term" value="F:magnesium ion binding"/>
    <property type="evidence" value="ECO:0007669"/>
    <property type="project" value="UniProtKB-UniRule"/>
</dbReference>
<accession>R4KFB4</accession>
<dbReference type="RefSeq" id="WP_006523117.1">
    <property type="nucleotide sequence ID" value="NC_021184.1"/>
</dbReference>
<dbReference type="AlphaFoldDB" id="R4KFB4"/>
<evidence type="ECO:0000256" key="2">
    <source>
        <dbReference type="ARBA" id="ARBA00001460"/>
    </source>
</evidence>
<dbReference type="FunFam" id="3.10.20.810:FF:000001">
    <property type="entry name" value="Histidine biosynthesis bifunctional protein HisIE"/>
    <property type="match status" value="1"/>
</dbReference>
<protein>
    <recommendedName>
        <fullName evidence="11">Phosphoribosyl-AMP cyclohydrolase</fullName>
        <shortName evidence="11">PRA-CH</shortName>
        <ecNumber evidence="11">3.5.4.19</ecNumber>
    </recommendedName>
</protein>
<dbReference type="NCBIfam" id="NF000768">
    <property type="entry name" value="PRK00051.1"/>
    <property type="match status" value="1"/>
</dbReference>
<reference evidence="13 14" key="1">
    <citation type="submission" date="2012-01" db="EMBL/GenBank/DDBJ databases">
        <title>Complete sequence of Desulfotomaculum gibsoniae DSM 7213.</title>
        <authorList>
            <consortium name="US DOE Joint Genome Institute"/>
            <person name="Lucas S."/>
            <person name="Han J."/>
            <person name="Lapidus A."/>
            <person name="Cheng J.-F."/>
            <person name="Goodwin L."/>
            <person name="Pitluck S."/>
            <person name="Peters L."/>
            <person name="Ovchinnikova G."/>
            <person name="Teshima H."/>
            <person name="Detter J.C."/>
            <person name="Han C."/>
            <person name="Tapia R."/>
            <person name="Land M."/>
            <person name="Hauser L."/>
            <person name="Kyrpides N."/>
            <person name="Ivanova N."/>
            <person name="Pagani I."/>
            <person name="Parshina S."/>
            <person name="Plugge C."/>
            <person name="Muyzer G."/>
            <person name="Kuever J."/>
            <person name="Ivanova A."/>
            <person name="Nazina T."/>
            <person name="Klenk H.-P."/>
            <person name="Brambilla E."/>
            <person name="Spring S."/>
            <person name="Stams A.F."/>
            <person name="Woyke T."/>
        </authorList>
    </citation>
    <scope>NUCLEOTIDE SEQUENCE [LARGE SCALE GENOMIC DNA]</scope>
    <source>
        <strain evidence="13 14">DSM 7213</strain>
    </source>
</reference>
<comment type="catalytic activity">
    <reaction evidence="1 11">
        <text>1-(5-phospho-beta-D-ribosyl)-5'-AMP + H2O = 1-(5-phospho-beta-D-ribosyl)-5-[(5-phospho-beta-D-ribosylamino)methylideneamino]imidazole-4-carboxamide</text>
        <dbReference type="Rhea" id="RHEA:20049"/>
        <dbReference type="ChEBI" id="CHEBI:15377"/>
        <dbReference type="ChEBI" id="CHEBI:58435"/>
        <dbReference type="ChEBI" id="CHEBI:59457"/>
        <dbReference type="EC" id="3.5.4.19"/>
    </reaction>
</comment>
<comment type="similarity">
    <text evidence="5">In the C-terminal section; belongs to the PRA-PH family.</text>
</comment>
<keyword evidence="11" id="KW-0862">Zinc</keyword>
<dbReference type="UniPathway" id="UPA00031">
    <property type="reaction ID" value="UER00008"/>
</dbReference>
<evidence type="ECO:0000256" key="3">
    <source>
        <dbReference type="ARBA" id="ARBA00005169"/>
    </source>
</evidence>
<dbReference type="GO" id="GO:0004635">
    <property type="term" value="F:phosphoribosyl-AMP cyclohydrolase activity"/>
    <property type="evidence" value="ECO:0007669"/>
    <property type="project" value="UniProtKB-UniRule"/>
</dbReference>
<dbReference type="SUPFAM" id="SSF141734">
    <property type="entry name" value="HisI-like"/>
    <property type="match status" value="1"/>
</dbReference>
<comment type="cofactor">
    <cofactor evidence="11">
        <name>Zn(2+)</name>
        <dbReference type="ChEBI" id="CHEBI:29105"/>
    </cofactor>
    <text evidence="11">Binds 1 zinc ion per subunit.</text>
</comment>
<comment type="similarity">
    <text evidence="11">Belongs to the PRA-CH family.</text>
</comment>
<dbReference type="Proteomes" id="UP000013520">
    <property type="component" value="Chromosome"/>
</dbReference>
<comment type="catalytic activity">
    <reaction evidence="2">
        <text>1-(5-phospho-beta-D-ribosyl)-ATP + H2O = 1-(5-phospho-beta-D-ribosyl)-5'-AMP + diphosphate + H(+)</text>
        <dbReference type="Rhea" id="RHEA:22828"/>
        <dbReference type="ChEBI" id="CHEBI:15377"/>
        <dbReference type="ChEBI" id="CHEBI:15378"/>
        <dbReference type="ChEBI" id="CHEBI:33019"/>
        <dbReference type="ChEBI" id="CHEBI:59457"/>
        <dbReference type="ChEBI" id="CHEBI:73183"/>
        <dbReference type="EC" id="3.6.1.31"/>
    </reaction>
</comment>
<keyword evidence="11" id="KW-0479">Metal-binding</keyword>
<dbReference type="PANTHER" id="PTHR42945">
    <property type="entry name" value="HISTIDINE BIOSYNTHESIS BIFUNCTIONAL PROTEIN"/>
    <property type="match status" value="1"/>
</dbReference>
<feature type="binding site" evidence="11">
    <location>
        <position position="84"/>
    </location>
    <ligand>
        <name>Mg(2+)</name>
        <dbReference type="ChEBI" id="CHEBI:18420"/>
    </ligand>
</feature>
<dbReference type="GO" id="GO:0005737">
    <property type="term" value="C:cytoplasm"/>
    <property type="evidence" value="ECO:0007669"/>
    <property type="project" value="UniProtKB-SubCell"/>
</dbReference>
<dbReference type="Pfam" id="PF01502">
    <property type="entry name" value="PRA-CH"/>
    <property type="match status" value="1"/>
</dbReference>
<feature type="binding site" evidence="11">
    <location>
        <position position="104"/>
    </location>
    <ligand>
        <name>Zn(2+)</name>
        <dbReference type="ChEBI" id="CHEBI:29105"/>
        <note>ligand shared between dimeric partners</note>
    </ligand>
</feature>
<dbReference type="InterPro" id="IPR002496">
    <property type="entry name" value="PRib_AMP_CycHydrolase_dom"/>
</dbReference>
<dbReference type="EMBL" id="CP003273">
    <property type="protein sequence ID" value="AGL01873.1"/>
    <property type="molecule type" value="Genomic_DNA"/>
</dbReference>
<keyword evidence="11" id="KW-0460">Magnesium</keyword>
<evidence type="ECO:0000256" key="7">
    <source>
        <dbReference type="ARBA" id="ARBA00022490"/>
    </source>
</evidence>
<dbReference type="eggNOG" id="COG0139">
    <property type="taxonomic scope" value="Bacteria"/>
</dbReference>
<dbReference type="HOGENOM" id="CLU_048577_5_0_9"/>
<evidence type="ECO:0000256" key="9">
    <source>
        <dbReference type="ARBA" id="ARBA00022801"/>
    </source>
</evidence>
<proteinExistence type="inferred from homology"/>
<feature type="domain" description="Phosphoribosyl-AMP cyclohydrolase" evidence="12">
    <location>
        <begin position="33"/>
        <end position="106"/>
    </location>
</feature>
<comment type="subunit">
    <text evidence="11">Homodimer.</text>
</comment>
<dbReference type="PANTHER" id="PTHR42945:SF1">
    <property type="entry name" value="HISTIDINE BIOSYNTHESIS BIFUNCTIONAL PROTEIN HIS7"/>
    <property type="match status" value="1"/>
</dbReference>
<name>R4KFB4_9FIRM</name>
<feature type="binding site" evidence="11">
    <location>
        <position position="81"/>
    </location>
    <ligand>
        <name>Zn(2+)</name>
        <dbReference type="ChEBI" id="CHEBI:29105"/>
        <note>ligand shared between dimeric partners</note>
    </ligand>
</feature>
<keyword evidence="10 11" id="KW-0368">Histidine biosynthesis</keyword>
<feature type="binding site" evidence="11">
    <location>
        <position position="97"/>
    </location>
    <ligand>
        <name>Zn(2+)</name>
        <dbReference type="ChEBI" id="CHEBI:29105"/>
        <note>ligand shared between dimeric partners</note>
    </ligand>
</feature>
<evidence type="ECO:0000313" key="13">
    <source>
        <dbReference type="EMBL" id="AGL01873.1"/>
    </source>
</evidence>
<evidence type="ECO:0000256" key="8">
    <source>
        <dbReference type="ARBA" id="ARBA00022605"/>
    </source>
</evidence>
<evidence type="ECO:0000256" key="11">
    <source>
        <dbReference type="HAMAP-Rule" id="MF_01021"/>
    </source>
</evidence>
<comment type="pathway">
    <text evidence="4">Amino-acid biosynthesis; L-histidine biosynthesis; L-histidine from 5-phospho-alpha-D-ribose 1-diphosphate: step 2/9.</text>
</comment>
<evidence type="ECO:0000313" key="14">
    <source>
        <dbReference type="Proteomes" id="UP000013520"/>
    </source>
</evidence>
<comment type="subcellular location">
    <subcellularLocation>
        <location evidence="11">Cytoplasm</location>
    </subcellularLocation>
</comment>
<dbReference type="STRING" id="767817.Desgi_2461"/>
<keyword evidence="8 11" id="KW-0028">Amino-acid biosynthesis</keyword>
<comment type="function">
    <text evidence="11">Catalyzes the hydrolysis of the adenine ring of phosphoribosyl-AMP.</text>
</comment>
<evidence type="ECO:0000256" key="1">
    <source>
        <dbReference type="ARBA" id="ARBA00000024"/>
    </source>
</evidence>
<keyword evidence="7 11" id="KW-0963">Cytoplasm</keyword>
<dbReference type="GO" id="GO:0008270">
    <property type="term" value="F:zinc ion binding"/>
    <property type="evidence" value="ECO:0007669"/>
    <property type="project" value="UniProtKB-UniRule"/>
</dbReference>
<evidence type="ECO:0000256" key="5">
    <source>
        <dbReference type="ARBA" id="ARBA00007731"/>
    </source>
</evidence>
<evidence type="ECO:0000256" key="10">
    <source>
        <dbReference type="ARBA" id="ARBA00023102"/>
    </source>
</evidence>
<dbReference type="InterPro" id="IPR038019">
    <property type="entry name" value="PRib_AMP_CycHydrolase_sf"/>
</dbReference>
<feature type="binding site" evidence="11">
    <location>
        <position position="82"/>
    </location>
    <ligand>
        <name>Mg(2+)</name>
        <dbReference type="ChEBI" id="CHEBI:18420"/>
    </ligand>
</feature>
<evidence type="ECO:0000259" key="12">
    <source>
        <dbReference type="Pfam" id="PF01502"/>
    </source>
</evidence>
<comment type="similarity">
    <text evidence="6">In the N-terminal section; belongs to the PRA-CH family.</text>
</comment>
<dbReference type="InterPro" id="IPR026660">
    <property type="entry name" value="PRA-CH"/>
</dbReference>
<comment type="pathway">
    <text evidence="3 11">Amino-acid biosynthesis; L-histidine biosynthesis; L-histidine from 5-phospho-alpha-D-ribose 1-diphosphate: step 3/9.</text>
</comment>
<dbReference type="EC" id="3.5.4.19" evidence="11"/>
<gene>
    <name evidence="11" type="primary">hisI</name>
    <name evidence="13" type="ORF">Desgi_2461</name>
</gene>
<dbReference type="KEGG" id="dgi:Desgi_2461"/>
<evidence type="ECO:0000256" key="4">
    <source>
        <dbReference type="ARBA" id="ARBA00005204"/>
    </source>
</evidence>
<sequence length="134" mass="15219">MQVKQIRPEELKYNSDGLIPAIVQDVATKEVLMLAYMNSESVARTLSTGETWFWSRSRQKFWHKGESSGNVQKVKELYFDCDRDTLLLLVEQKGAACHEGYYSCFHYALAGDGTVTVKGEPLFDPEEVYGKEGK</sequence>
<dbReference type="HAMAP" id="MF_01021">
    <property type="entry name" value="HisI"/>
    <property type="match status" value="1"/>
</dbReference>
<keyword evidence="14" id="KW-1185">Reference proteome</keyword>
<dbReference type="GO" id="GO:0004636">
    <property type="term" value="F:phosphoribosyl-ATP diphosphatase activity"/>
    <property type="evidence" value="ECO:0007669"/>
    <property type="project" value="UniProtKB-EC"/>
</dbReference>
<comment type="cofactor">
    <cofactor evidence="11">
        <name>Mg(2+)</name>
        <dbReference type="ChEBI" id="CHEBI:18420"/>
    </cofactor>
    <text evidence="11">Binds 1 Mg(2+) ion per subunit.</text>
</comment>
<evidence type="ECO:0000256" key="6">
    <source>
        <dbReference type="ARBA" id="ARBA00008299"/>
    </source>
</evidence>
<dbReference type="Gene3D" id="3.10.20.810">
    <property type="entry name" value="Phosphoribosyl-AMP cyclohydrolase"/>
    <property type="match status" value="1"/>
</dbReference>
<organism evidence="13 14">
    <name type="scientific">Desulfoscipio gibsoniae DSM 7213</name>
    <dbReference type="NCBI Taxonomy" id="767817"/>
    <lineage>
        <taxon>Bacteria</taxon>
        <taxon>Bacillati</taxon>
        <taxon>Bacillota</taxon>
        <taxon>Clostridia</taxon>
        <taxon>Eubacteriales</taxon>
        <taxon>Desulfallaceae</taxon>
        <taxon>Desulfoscipio</taxon>
    </lineage>
</organism>
<dbReference type="GO" id="GO:0000105">
    <property type="term" value="P:L-histidine biosynthetic process"/>
    <property type="evidence" value="ECO:0007669"/>
    <property type="project" value="UniProtKB-UniRule"/>
</dbReference>
<keyword evidence="9 11" id="KW-0378">Hydrolase</keyword>